<name>A0A976FST0_BRELC</name>
<evidence type="ECO:0000313" key="1">
    <source>
        <dbReference type="EMBL" id="TDH71734.1"/>
    </source>
</evidence>
<reference evidence="1 2" key="1">
    <citation type="journal article" date="2021" name="Genome Biol.">
        <title>AFLAP: assembly-free linkage analysis pipeline using k-mers from genome sequencing data.</title>
        <authorList>
            <person name="Fletcher K."/>
            <person name="Zhang L."/>
            <person name="Gil J."/>
            <person name="Han R."/>
            <person name="Cavanaugh K."/>
            <person name="Michelmore R."/>
        </authorList>
    </citation>
    <scope>NUCLEOTIDE SEQUENCE [LARGE SCALE GENOMIC DNA]</scope>
    <source>
        <strain evidence="1 2">SF5</strain>
    </source>
</reference>
<dbReference type="KEGG" id="blac:94345954"/>
<dbReference type="RefSeq" id="XP_067821233.1">
    <property type="nucleotide sequence ID" value="XM_067960283.1"/>
</dbReference>
<gene>
    <name evidence="1" type="ORF">CCR75_002184</name>
</gene>
<evidence type="ECO:0000313" key="2">
    <source>
        <dbReference type="Proteomes" id="UP000294530"/>
    </source>
</evidence>
<keyword evidence="2" id="KW-1185">Reference proteome</keyword>
<dbReference type="GeneID" id="94345954"/>
<proteinExistence type="predicted"/>
<organism evidence="1 2">
    <name type="scientific">Bremia lactucae</name>
    <name type="common">Lettuce downy mildew</name>
    <dbReference type="NCBI Taxonomy" id="4779"/>
    <lineage>
        <taxon>Eukaryota</taxon>
        <taxon>Sar</taxon>
        <taxon>Stramenopiles</taxon>
        <taxon>Oomycota</taxon>
        <taxon>Peronosporomycetes</taxon>
        <taxon>Peronosporales</taxon>
        <taxon>Peronosporaceae</taxon>
        <taxon>Bremia</taxon>
    </lineage>
</organism>
<sequence length="54" mass="6074">MTKAQLVEGAEWDGECPSVDAILLAKLTEQFQDKPLRDEMLLKILTRKLGGEML</sequence>
<dbReference type="Proteomes" id="UP000294530">
    <property type="component" value="Unassembled WGS sequence"/>
</dbReference>
<protein>
    <submittedName>
        <fullName evidence="1">Uncharacterized protein</fullName>
    </submittedName>
</protein>
<accession>A0A976FST0</accession>
<comment type="caution">
    <text evidence="1">The sequence shown here is derived from an EMBL/GenBank/DDBJ whole genome shotgun (WGS) entry which is preliminary data.</text>
</comment>
<dbReference type="AlphaFoldDB" id="A0A976FST0"/>
<dbReference type="EMBL" id="SHOA02000015">
    <property type="protein sequence ID" value="TDH71734.1"/>
    <property type="molecule type" value="Genomic_DNA"/>
</dbReference>